<feature type="compositionally biased region" description="Polar residues" evidence="1">
    <location>
        <begin position="332"/>
        <end position="343"/>
    </location>
</feature>
<dbReference type="AlphaFoldDB" id="A0A7S4R0P0"/>
<feature type="compositionally biased region" description="Basic and acidic residues" evidence="1">
    <location>
        <begin position="645"/>
        <end position="662"/>
    </location>
</feature>
<evidence type="ECO:0000256" key="2">
    <source>
        <dbReference type="SAM" id="Phobius"/>
    </source>
</evidence>
<feature type="compositionally biased region" description="Polar residues" evidence="1">
    <location>
        <begin position="616"/>
        <end position="644"/>
    </location>
</feature>
<feature type="compositionally biased region" description="Polar residues" evidence="1">
    <location>
        <begin position="553"/>
        <end position="583"/>
    </location>
</feature>
<evidence type="ECO:0000256" key="1">
    <source>
        <dbReference type="SAM" id="MobiDB-lite"/>
    </source>
</evidence>
<organism evidence="3">
    <name type="scientific">Ditylum brightwellii</name>
    <dbReference type="NCBI Taxonomy" id="49249"/>
    <lineage>
        <taxon>Eukaryota</taxon>
        <taxon>Sar</taxon>
        <taxon>Stramenopiles</taxon>
        <taxon>Ochrophyta</taxon>
        <taxon>Bacillariophyta</taxon>
        <taxon>Mediophyceae</taxon>
        <taxon>Lithodesmiophycidae</taxon>
        <taxon>Lithodesmiales</taxon>
        <taxon>Lithodesmiaceae</taxon>
        <taxon>Ditylum</taxon>
    </lineage>
</organism>
<reference evidence="3" key="1">
    <citation type="submission" date="2021-01" db="EMBL/GenBank/DDBJ databases">
        <authorList>
            <person name="Corre E."/>
            <person name="Pelletier E."/>
            <person name="Niang G."/>
            <person name="Scheremetjew M."/>
            <person name="Finn R."/>
            <person name="Kale V."/>
            <person name="Holt S."/>
            <person name="Cochrane G."/>
            <person name="Meng A."/>
            <person name="Brown T."/>
            <person name="Cohen L."/>
        </authorList>
    </citation>
    <scope>NUCLEOTIDE SEQUENCE</scope>
    <source>
        <strain evidence="3">GSO104</strain>
    </source>
</reference>
<feature type="region of interest" description="Disordered" evidence="1">
    <location>
        <begin position="546"/>
        <end position="784"/>
    </location>
</feature>
<keyword evidence="2" id="KW-0812">Transmembrane</keyword>
<feature type="compositionally biased region" description="Polar residues" evidence="1">
    <location>
        <begin position="350"/>
        <end position="360"/>
    </location>
</feature>
<evidence type="ECO:0000313" key="3">
    <source>
        <dbReference type="EMBL" id="CAE4599183.1"/>
    </source>
</evidence>
<dbReference type="EMBL" id="HBNS01013265">
    <property type="protein sequence ID" value="CAE4599183.1"/>
    <property type="molecule type" value="Transcribed_RNA"/>
</dbReference>
<feature type="compositionally biased region" description="Basic and acidic residues" evidence="1">
    <location>
        <begin position="378"/>
        <end position="389"/>
    </location>
</feature>
<feature type="compositionally biased region" description="Basic and acidic residues" evidence="1">
    <location>
        <begin position="405"/>
        <end position="428"/>
    </location>
</feature>
<feature type="region of interest" description="Disordered" evidence="1">
    <location>
        <begin position="1"/>
        <end position="29"/>
    </location>
</feature>
<feature type="region of interest" description="Disordered" evidence="1">
    <location>
        <begin position="82"/>
        <end position="106"/>
    </location>
</feature>
<keyword evidence="2" id="KW-1133">Transmembrane helix</keyword>
<feature type="compositionally biased region" description="Gly residues" evidence="1">
    <location>
        <begin position="769"/>
        <end position="779"/>
    </location>
</feature>
<proteinExistence type="predicted"/>
<accession>A0A7S4R0P0</accession>
<feature type="compositionally biased region" description="Low complexity" evidence="1">
    <location>
        <begin position="367"/>
        <end position="377"/>
    </location>
</feature>
<feature type="transmembrane region" description="Helical" evidence="2">
    <location>
        <begin position="60"/>
        <end position="81"/>
    </location>
</feature>
<keyword evidence="2" id="KW-0472">Membrane</keyword>
<sequence>MSCQTDKKRGAIKNLQGQERQPSPNVSSPIHHQIKQAIYIYYVRRRERERQQKKSNNMRIIVVPVIFLAVTTLSTSFLTGFSPQPHVHYPPSSSSTTRSFLRDSVDPDRRWQQEQWLVYGYRPNKNGNTKTALCMGFRSFIKKRILRKNDGDEYETENDTVTDEQMDALIDEMSPEEFDILEDDDVDTDGGKSDGAAVADASSRSNEQDSRPSSSRNYESTKERIQRVKSGQMTEEEKAAFLNTAMTRINNPKKRKGPPIRQPIPVEGSGGSNKGTTSPASSPSPYPTDSLWSEIMGGRSSDDGNQKGGLTGYKSGQKLNENEKRRYFEMVTNPNRFKKNTPSAGDGAKETTNTVPSPSVRNEKQETAPAAAPIEVEVPTKAEKKKEETTIANDLGTRLGAAAILKEKQDAENRRKMEQKRKEEEEQAKAAAAEVQRKLLEETRRQQEEAAAKKAAIEEARLKEEQKRKAAEEEQKKKLQAVQDEYWKKKFEEEKAKKENLITNEERAKAEEEKKKKAEIEQKRKMREAAEEKQRLMLKEEAKVREEKKAADNLTQLGKVSIQTSAPRSTISSPLKTNTFKQEQAQKKAARDTAIDEQVQRLKALNSPLPSPGGAQKSQIPIVTTRTPMPTPNLTPRTASTNVAKTDRLNLAELTMRKKDTADENGSAPPPPPVVSPSEPATFERLNLAELTRLKKDEPVKEESKVEEPQVKKKPIRQQIAPQTKRVVRQQLPLVTNVDDDDEDDDIYRSDGGKGMSIADAMKRTQSKKGGGAAKGGGADAEKEKAKMWGIDIDKFM</sequence>
<feature type="compositionally biased region" description="Basic and acidic residues" evidence="1">
    <location>
        <begin position="692"/>
        <end position="711"/>
    </location>
</feature>
<feature type="compositionally biased region" description="Basic and acidic residues" evidence="1">
    <location>
        <begin position="584"/>
        <end position="600"/>
    </location>
</feature>
<protein>
    <submittedName>
        <fullName evidence="3">Uncharacterized protein</fullName>
    </submittedName>
</protein>
<feature type="region of interest" description="Disordered" evidence="1">
    <location>
        <begin position="182"/>
        <end position="235"/>
    </location>
</feature>
<gene>
    <name evidence="3" type="ORF">DBRI00130_LOCUS10701</name>
</gene>
<name>A0A7S4R0P0_9STRA</name>
<feature type="region of interest" description="Disordered" evidence="1">
    <location>
        <begin position="248"/>
        <end position="434"/>
    </location>
</feature>
<feature type="compositionally biased region" description="Polar residues" evidence="1">
    <location>
        <begin position="15"/>
        <end position="29"/>
    </location>
</feature>